<keyword evidence="3" id="KW-1185">Reference proteome</keyword>
<feature type="compositionally biased region" description="Basic and acidic residues" evidence="1">
    <location>
        <begin position="130"/>
        <end position="162"/>
    </location>
</feature>
<dbReference type="OrthoDB" id="10608300at2759"/>
<sequence>MDHPTPRLTNRLSALRTLLQDLNESADIRDLLIDKARRSPEYAMHLPRNMKWRDKAQADDRLIRVLTQKVEAAGASVDAELLVQWERMAQRLRENTLNANDVVAEQRVWHRFKVEPEMFVEGWSFEGAEEKAKEEEGRGGVGDKVKGKVDPHERNMNPHDDAGQYGELYNRIAKVPGEYLP</sequence>
<evidence type="ECO:0000313" key="2">
    <source>
        <dbReference type="EMBL" id="PSN67257.1"/>
    </source>
</evidence>
<protein>
    <submittedName>
        <fullName evidence="2">Uncharacterized protein</fullName>
    </submittedName>
</protein>
<accession>A0A2T2NP88</accession>
<dbReference type="Proteomes" id="UP000240883">
    <property type="component" value="Unassembled WGS sequence"/>
</dbReference>
<proteinExistence type="predicted"/>
<evidence type="ECO:0000256" key="1">
    <source>
        <dbReference type="SAM" id="MobiDB-lite"/>
    </source>
</evidence>
<reference evidence="2 3" key="1">
    <citation type="journal article" date="2018" name="Front. Microbiol.">
        <title>Genome-Wide Analysis of Corynespora cassiicola Leaf Fall Disease Putative Effectors.</title>
        <authorList>
            <person name="Lopez D."/>
            <person name="Ribeiro S."/>
            <person name="Label P."/>
            <person name="Fumanal B."/>
            <person name="Venisse J.S."/>
            <person name="Kohler A."/>
            <person name="de Oliveira R.R."/>
            <person name="Labutti K."/>
            <person name="Lipzen A."/>
            <person name="Lail K."/>
            <person name="Bauer D."/>
            <person name="Ohm R.A."/>
            <person name="Barry K.W."/>
            <person name="Spatafora J."/>
            <person name="Grigoriev I.V."/>
            <person name="Martin F.M."/>
            <person name="Pujade-Renaud V."/>
        </authorList>
    </citation>
    <scope>NUCLEOTIDE SEQUENCE [LARGE SCALE GENOMIC DNA]</scope>
    <source>
        <strain evidence="2 3">Philippines</strain>
    </source>
</reference>
<feature type="region of interest" description="Disordered" evidence="1">
    <location>
        <begin position="130"/>
        <end position="167"/>
    </location>
</feature>
<name>A0A2T2NP88_CORCC</name>
<organism evidence="2 3">
    <name type="scientific">Corynespora cassiicola Philippines</name>
    <dbReference type="NCBI Taxonomy" id="1448308"/>
    <lineage>
        <taxon>Eukaryota</taxon>
        <taxon>Fungi</taxon>
        <taxon>Dikarya</taxon>
        <taxon>Ascomycota</taxon>
        <taxon>Pezizomycotina</taxon>
        <taxon>Dothideomycetes</taxon>
        <taxon>Pleosporomycetidae</taxon>
        <taxon>Pleosporales</taxon>
        <taxon>Corynesporascaceae</taxon>
        <taxon>Corynespora</taxon>
    </lineage>
</organism>
<dbReference type="AlphaFoldDB" id="A0A2T2NP88"/>
<dbReference type="EMBL" id="KZ678135">
    <property type="protein sequence ID" value="PSN67257.1"/>
    <property type="molecule type" value="Genomic_DNA"/>
</dbReference>
<gene>
    <name evidence="2" type="ORF">BS50DRAFT_573986</name>
</gene>
<evidence type="ECO:0000313" key="3">
    <source>
        <dbReference type="Proteomes" id="UP000240883"/>
    </source>
</evidence>